<dbReference type="GO" id="GO:0005886">
    <property type="term" value="C:plasma membrane"/>
    <property type="evidence" value="ECO:0007669"/>
    <property type="project" value="UniProtKB-SubCell"/>
</dbReference>
<evidence type="ECO:0000256" key="5">
    <source>
        <dbReference type="ARBA" id="ARBA00022692"/>
    </source>
</evidence>
<dbReference type="Proteomes" id="UP000012040">
    <property type="component" value="Chromosome"/>
</dbReference>
<dbReference type="EMBL" id="CP003537">
    <property type="protein sequence ID" value="AGH94489.1"/>
    <property type="molecule type" value="Genomic_DNA"/>
</dbReference>
<feature type="transmembrane region" description="Helical" evidence="9">
    <location>
        <begin position="47"/>
        <end position="64"/>
    </location>
</feature>
<evidence type="ECO:0000313" key="10">
    <source>
        <dbReference type="EMBL" id="AGH94489.1"/>
    </source>
</evidence>
<keyword evidence="6 9" id="KW-1133">Transmembrane helix</keyword>
<evidence type="ECO:0000256" key="7">
    <source>
        <dbReference type="ARBA" id="ARBA00023136"/>
    </source>
</evidence>
<dbReference type="eggNOG" id="COG2391">
    <property type="taxonomic scope" value="Bacteria"/>
</dbReference>
<dbReference type="PANTHER" id="PTHR30574">
    <property type="entry name" value="INNER MEMBRANE PROTEIN YEDE"/>
    <property type="match status" value="1"/>
</dbReference>
<evidence type="ECO:0000256" key="8">
    <source>
        <dbReference type="ARBA" id="ARBA00035655"/>
    </source>
</evidence>
<dbReference type="InterPro" id="IPR007272">
    <property type="entry name" value="Sulf_transp_TsuA/YedE"/>
</dbReference>
<feature type="transmembrane region" description="Helical" evidence="9">
    <location>
        <begin position="7"/>
        <end position="27"/>
    </location>
</feature>
<keyword evidence="5 9" id="KW-0812">Transmembrane</keyword>
<keyword evidence="4" id="KW-0997">Cell inner membrane</keyword>
<name>M4VN48_9BACT</name>
<comment type="similarity">
    <text evidence="8">Belongs to the TsuA/YedE (TC 9.B.102) family.</text>
</comment>
<dbReference type="Pfam" id="PF04143">
    <property type="entry name" value="Sulf_transp"/>
    <property type="match status" value="1"/>
</dbReference>
<dbReference type="OrthoDB" id="5298410at2"/>
<keyword evidence="11" id="KW-1185">Reference proteome</keyword>
<dbReference type="STRING" id="1184267.A11Q_269"/>
<evidence type="ECO:0000256" key="2">
    <source>
        <dbReference type="ARBA" id="ARBA00022448"/>
    </source>
</evidence>
<evidence type="ECO:0000256" key="3">
    <source>
        <dbReference type="ARBA" id="ARBA00022475"/>
    </source>
</evidence>
<evidence type="ECO:0000313" key="11">
    <source>
        <dbReference type="Proteomes" id="UP000012040"/>
    </source>
</evidence>
<feature type="transmembrane region" description="Helical" evidence="9">
    <location>
        <begin position="116"/>
        <end position="134"/>
    </location>
</feature>
<reference evidence="10 11" key="1">
    <citation type="journal article" date="2013" name="ISME J.">
        <title>By their genes ye shall know them: genomic signatures of predatory bacteria.</title>
        <authorList>
            <person name="Pasternak Z."/>
            <person name="Pietrokovski S."/>
            <person name="Rotem O."/>
            <person name="Gophna U."/>
            <person name="Lurie-Weinberger M.N."/>
            <person name="Jurkevitch E."/>
        </authorList>
    </citation>
    <scope>NUCLEOTIDE SEQUENCE [LARGE SCALE GENOMIC DNA]</scope>
    <source>
        <strain evidence="10 11">JSS</strain>
    </source>
</reference>
<proteinExistence type="inferred from homology"/>
<organism evidence="10 11">
    <name type="scientific">Pseudobdellovibrio exovorus JSS</name>
    <dbReference type="NCBI Taxonomy" id="1184267"/>
    <lineage>
        <taxon>Bacteria</taxon>
        <taxon>Pseudomonadati</taxon>
        <taxon>Bdellovibrionota</taxon>
        <taxon>Bdellovibrionia</taxon>
        <taxon>Bdellovibrionales</taxon>
        <taxon>Pseudobdellovibrionaceae</taxon>
        <taxon>Pseudobdellovibrio</taxon>
    </lineage>
</organism>
<dbReference type="KEGG" id="bex:A11Q_269"/>
<keyword evidence="7 9" id="KW-0472">Membrane</keyword>
<feature type="transmembrane region" description="Helical" evidence="9">
    <location>
        <begin position="76"/>
        <end position="96"/>
    </location>
</feature>
<dbReference type="PANTHER" id="PTHR30574:SF1">
    <property type="entry name" value="SULPHUR TRANSPORT DOMAIN-CONTAINING PROTEIN"/>
    <property type="match status" value="1"/>
</dbReference>
<keyword evidence="3" id="KW-1003">Cell membrane</keyword>
<dbReference type="PATRIC" id="fig|1184267.3.peg.271"/>
<accession>M4VN48</accession>
<evidence type="ECO:0000256" key="9">
    <source>
        <dbReference type="SAM" id="Phobius"/>
    </source>
</evidence>
<protein>
    <submittedName>
        <fullName evidence="10">Uncharacterized protein</fullName>
    </submittedName>
</protein>
<comment type="subcellular location">
    <subcellularLocation>
        <location evidence="1">Cell inner membrane</location>
        <topology evidence="1">Multi-pass membrane protein</topology>
    </subcellularLocation>
</comment>
<dbReference type="AlphaFoldDB" id="M4VN48"/>
<dbReference type="HOGENOM" id="CLU_122700_1_0_7"/>
<dbReference type="RefSeq" id="WP_015468979.1">
    <property type="nucleotide sequence ID" value="NC_020813.1"/>
</dbReference>
<evidence type="ECO:0000256" key="4">
    <source>
        <dbReference type="ARBA" id="ARBA00022519"/>
    </source>
</evidence>
<evidence type="ECO:0000256" key="6">
    <source>
        <dbReference type="ARBA" id="ARBA00022989"/>
    </source>
</evidence>
<sequence>MQTEWINALLGGVLIGISVSLMLYWNGRVTGISGIINGVLSPLKGDSQWRVLFIAGLVLGGLVMRQMNSDFFENTLQTPMWTVGVAGLLVGFGTIMGSGCTSGHGVCGISRLSPRSLIATVVFMVAGTLAVVLFRKLGILL</sequence>
<keyword evidence="2" id="KW-0813">Transport</keyword>
<evidence type="ECO:0000256" key="1">
    <source>
        <dbReference type="ARBA" id="ARBA00004429"/>
    </source>
</evidence>
<gene>
    <name evidence="10" type="ORF">A11Q_269</name>
</gene>